<evidence type="ECO:0008006" key="4">
    <source>
        <dbReference type="Google" id="ProtNLM"/>
    </source>
</evidence>
<dbReference type="EMBL" id="MZMQ01000001">
    <property type="protein sequence ID" value="OQJ63823.1"/>
    <property type="molecule type" value="Genomic_DNA"/>
</dbReference>
<dbReference type="OrthoDB" id="5123024at2"/>
<organism evidence="2 3">
    <name type="scientific">Clavibacter tessellarius</name>
    <dbReference type="NCBI Taxonomy" id="31965"/>
    <lineage>
        <taxon>Bacteria</taxon>
        <taxon>Bacillati</taxon>
        <taxon>Actinomycetota</taxon>
        <taxon>Actinomycetes</taxon>
        <taxon>Micrococcales</taxon>
        <taxon>Microbacteriaceae</taxon>
        <taxon>Clavibacter</taxon>
    </lineage>
</organism>
<evidence type="ECO:0000313" key="3">
    <source>
        <dbReference type="Proteomes" id="UP000215316"/>
    </source>
</evidence>
<comment type="caution">
    <text evidence="2">The sequence shown here is derived from an EMBL/GenBank/DDBJ whole genome shotgun (WGS) entry which is preliminary data.</text>
</comment>
<feature type="signal peptide" evidence="1">
    <location>
        <begin position="1"/>
        <end position="41"/>
    </location>
</feature>
<dbReference type="Proteomes" id="UP000215316">
    <property type="component" value="Unassembled WGS sequence"/>
</dbReference>
<proteinExistence type="predicted"/>
<sequence>MLLPPESPSPRKAIVNRSIPALAIAGALALGGALVATPAQAAPKHQAYYSVPFSGDLYVTESYEGSRYSAPAYFDDWKADGFPKPAAATVAYRGFTWSPDIYADIQTEPGAVSTLGLSYSQWASAGSPAPTKNVLPAASSLYKYSYSDELFVSVLSFADDVPVNHKLTFAEYSALGRPTPTVSSDSFRKLGWFPAIVGRTVPSYDIEAIDYDIWEYWGKPTPQIVKSFDGDRFCKAAGSADIRYVGIAAPQGAKLSFSQWREAGSPAPARC</sequence>
<keyword evidence="1" id="KW-0732">Signal</keyword>
<keyword evidence="3" id="KW-1185">Reference proteome</keyword>
<dbReference type="AlphaFoldDB" id="A0A225CN61"/>
<reference evidence="2" key="1">
    <citation type="submission" date="2017-08" db="EMBL/GenBank/DDBJ databases">
        <title>Genomes of multiple Clavibacter strains from different subspecies.</title>
        <authorList>
            <person name="Yuan X.-K."/>
            <person name="Li X.-S."/>
            <person name="Nie J."/>
            <person name="De Boer S.H."/>
        </authorList>
    </citation>
    <scope>NUCLEOTIDE SEQUENCE [LARGE SCALE GENOMIC DNA]</scope>
    <source>
        <strain evidence="2">ATCC 33566</strain>
    </source>
</reference>
<accession>A0A225CN61</accession>
<name>A0A225CN61_9MICO</name>
<protein>
    <recommendedName>
        <fullName evidence="4">Secreted protein</fullName>
    </recommendedName>
</protein>
<feature type="chain" id="PRO_5012940180" description="Secreted protein" evidence="1">
    <location>
        <begin position="42"/>
        <end position="271"/>
    </location>
</feature>
<evidence type="ECO:0000313" key="2">
    <source>
        <dbReference type="EMBL" id="OQJ63823.1"/>
    </source>
</evidence>
<gene>
    <name evidence="2" type="ORF">B5P24_12885</name>
</gene>
<evidence type="ECO:0000256" key="1">
    <source>
        <dbReference type="SAM" id="SignalP"/>
    </source>
</evidence>